<protein>
    <submittedName>
        <fullName evidence="10">Uncharacterized protein</fullName>
    </submittedName>
</protein>
<evidence type="ECO:0000313" key="11">
    <source>
        <dbReference type="Proteomes" id="UP000250140"/>
    </source>
</evidence>
<keyword evidence="7" id="KW-0472">Membrane</keyword>
<gene>
    <name evidence="10" type="ORF">AOQ84DRAFT_389685</name>
</gene>
<dbReference type="EMBL" id="KV749920">
    <property type="protein sequence ID" value="OCL07190.1"/>
    <property type="molecule type" value="Genomic_DNA"/>
</dbReference>
<keyword evidence="5 8" id="KW-0175">Coiled coil</keyword>
<evidence type="ECO:0000256" key="3">
    <source>
        <dbReference type="ARBA" id="ARBA00022692"/>
    </source>
</evidence>
<dbReference type="GO" id="GO:0005739">
    <property type="term" value="C:mitochondrion"/>
    <property type="evidence" value="ECO:0007669"/>
    <property type="project" value="UniProtKB-SubCell"/>
</dbReference>
<evidence type="ECO:0000313" key="10">
    <source>
        <dbReference type="EMBL" id="OCL07190.1"/>
    </source>
</evidence>
<feature type="region of interest" description="Disordered" evidence="9">
    <location>
        <begin position="24"/>
        <end position="117"/>
    </location>
</feature>
<organism evidence="10 11">
    <name type="scientific">Glonium stellatum</name>
    <dbReference type="NCBI Taxonomy" id="574774"/>
    <lineage>
        <taxon>Eukaryota</taxon>
        <taxon>Fungi</taxon>
        <taxon>Dikarya</taxon>
        <taxon>Ascomycota</taxon>
        <taxon>Pezizomycotina</taxon>
        <taxon>Dothideomycetes</taxon>
        <taxon>Pleosporomycetidae</taxon>
        <taxon>Gloniales</taxon>
        <taxon>Gloniaceae</taxon>
        <taxon>Glonium</taxon>
    </lineage>
</organism>
<proteinExistence type="predicted"/>
<evidence type="ECO:0000256" key="8">
    <source>
        <dbReference type="SAM" id="Coils"/>
    </source>
</evidence>
<keyword evidence="3" id="KW-0812">Transmembrane</keyword>
<feature type="region of interest" description="Disordered" evidence="9">
    <location>
        <begin position="371"/>
        <end position="407"/>
    </location>
</feature>
<dbReference type="PANTHER" id="PTHR14360:SF12">
    <property type="entry name" value="MOZ PROTEIN REPRESENTS A CHROMATIN-ASSOCIATED ACETYLTRANSFERASE"/>
    <property type="match status" value="1"/>
</dbReference>
<keyword evidence="11" id="KW-1185">Reference proteome</keyword>
<accession>A0A8E2JRQ3</accession>
<dbReference type="AlphaFoldDB" id="A0A8E2JRQ3"/>
<dbReference type="Gene3D" id="1.20.5.340">
    <property type="match status" value="1"/>
</dbReference>
<evidence type="ECO:0000256" key="1">
    <source>
        <dbReference type="ARBA" id="ARBA00004173"/>
    </source>
</evidence>
<evidence type="ECO:0000256" key="4">
    <source>
        <dbReference type="ARBA" id="ARBA00022989"/>
    </source>
</evidence>
<sequence length="420" mass="46301">MSAPRLTFLYPIFYRPIRAIRATPRQLPVPSSPKRFQPRGRFSTSTRRHQGTRPQRYGTAHEPPPHLSGGRIVASHDDIVPKPQETGPDTRPVNEKPPASPSNEVPDKPSGALSFQDATPRPKALDVAEPLALPSTSDPPRVAESKPLETILHMPSPAEEEKKKPPHLQTPPYVHHFDTYGLVKDLETSGFSQDQAITIMKAVRGILTINMELARDGLVSKSNVENESYLFRAACSELRTEISNNRKGEAEKLRTERNQLQHEVDILNQRLAQESLALKDELKGMFNDRKMAVRMEQRSMESKIQELNYKITVALNSDARSEVEGLRWVLTRRAAIAIAISAVMILSTLRYNSYMTKTQEHERKNVSKELQATEAEGTRAANGGSALGTGVSNGLPRSGVGSEDALGGELLASEGGVSLG</sequence>
<dbReference type="InterPro" id="IPR024461">
    <property type="entry name" value="CCDC90-like"/>
</dbReference>
<name>A0A8E2JRQ3_9PEZI</name>
<dbReference type="PANTHER" id="PTHR14360">
    <property type="entry name" value="PROTEIN FMP32, MITOCHONDRIAL"/>
    <property type="match status" value="1"/>
</dbReference>
<dbReference type="Proteomes" id="UP000250140">
    <property type="component" value="Unassembled WGS sequence"/>
</dbReference>
<feature type="coiled-coil region" evidence="8">
    <location>
        <begin position="243"/>
        <end position="277"/>
    </location>
</feature>
<dbReference type="Pfam" id="PF07798">
    <property type="entry name" value="CCDC90-like"/>
    <property type="match status" value="1"/>
</dbReference>
<dbReference type="OrthoDB" id="5424147at2759"/>
<evidence type="ECO:0000256" key="7">
    <source>
        <dbReference type="ARBA" id="ARBA00023136"/>
    </source>
</evidence>
<comment type="subcellular location">
    <subcellularLocation>
        <location evidence="2">Membrane</location>
    </subcellularLocation>
    <subcellularLocation>
        <location evidence="1">Mitochondrion</location>
    </subcellularLocation>
</comment>
<evidence type="ECO:0000256" key="9">
    <source>
        <dbReference type="SAM" id="MobiDB-lite"/>
    </source>
</evidence>
<keyword evidence="4" id="KW-1133">Transmembrane helix</keyword>
<evidence type="ECO:0000256" key="5">
    <source>
        <dbReference type="ARBA" id="ARBA00023054"/>
    </source>
</evidence>
<evidence type="ECO:0000256" key="2">
    <source>
        <dbReference type="ARBA" id="ARBA00004370"/>
    </source>
</evidence>
<reference evidence="10 11" key="1">
    <citation type="journal article" date="2016" name="Nat. Commun.">
        <title>Ectomycorrhizal ecology is imprinted in the genome of the dominant symbiotic fungus Cenococcum geophilum.</title>
        <authorList>
            <consortium name="DOE Joint Genome Institute"/>
            <person name="Peter M."/>
            <person name="Kohler A."/>
            <person name="Ohm R.A."/>
            <person name="Kuo A."/>
            <person name="Krutzmann J."/>
            <person name="Morin E."/>
            <person name="Arend M."/>
            <person name="Barry K.W."/>
            <person name="Binder M."/>
            <person name="Choi C."/>
            <person name="Clum A."/>
            <person name="Copeland A."/>
            <person name="Grisel N."/>
            <person name="Haridas S."/>
            <person name="Kipfer T."/>
            <person name="LaButti K."/>
            <person name="Lindquist E."/>
            <person name="Lipzen A."/>
            <person name="Maire R."/>
            <person name="Meier B."/>
            <person name="Mihaltcheva S."/>
            <person name="Molinier V."/>
            <person name="Murat C."/>
            <person name="Poggeler S."/>
            <person name="Quandt C.A."/>
            <person name="Sperisen C."/>
            <person name="Tritt A."/>
            <person name="Tisserant E."/>
            <person name="Crous P.W."/>
            <person name="Henrissat B."/>
            <person name="Nehls U."/>
            <person name="Egli S."/>
            <person name="Spatafora J.W."/>
            <person name="Grigoriev I.V."/>
            <person name="Martin F.M."/>
        </authorList>
    </citation>
    <scope>NUCLEOTIDE SEQUENCE [LARGE SCALE GENOMIC DNA]</scope>
    <source>
        <strain evidence="10 11">CBS 207.34</strain>
    </source>
</reference>
<keyword evidence="6" id="KW-0496">Mitochondrion</keyword>
<evidence type="ECO:0000256" key="6">
    <source>
        <dbReference type="ARBA" id="ARBA00023128"/>
    </source>
</evidence>
<dbReference type="GO" id="GO:0016020">
    <property type="term" value="C:membrane"/>
    <property type="evidence" value="ECO:0007669"/>
    <property type="project" value="UniProtKB-SubCell"/>
</dbReference>